<accession>A0AAN9XH67</accession>
<evidence type="ECO:0000313" key="3">
    <source>
        <dbReference type="Proteomes" id="UP001386955"/>
    </source>
</evidence>
<dbReference type="EMBL" id="JAYMYS010000005">
    <property type="protein sequence ID" value="KAK7392050.1"/>
    <property type="molecule type" value="Genomic_DNA"/>
</dbReference>
<evidence type="ECO:0000256" key="1">
    <source>
        <dbReference type="SAM" id="MobiDB-lite"/>
    </source>
</evidence>
<dbReference type="AlphaFoldDB" id="A0AAN9XH67"/>
<reference evidence="2 3" key="1">
    <citation type="submission" date="2024-01" db="EMBL/GenBank/DDBJ databases">
        <title>The genomes of 5 underutilized Papilionoideae crops provide insights into root nodulation and disease resistanc.</title>
        <authorList>
            <person name="Jiang F."/>
        </authorList>
    </citation>
    <scope>NUCLEOTIDE SEQUENCE [LARGE SCALE GENOMIC DNA]</scope>
    <source>
        <strain evidence="2">DUOXIRENSHENG_FW03</strain>
        <tissue evidence="2">Leaves</tissue>
    </source>
</reference>
<comment type="caution">
    <text evidence="2">The sequence shown here is derived from an EMBL/GenBank/DDBJ whole genome shotgun (WGS) entry which is preliminary data.</text>
</comment>
<dbReference type="Proteomes" id="UP001386955">
    <property type="component" value="Unassembled WGS sequence"/>
</dbReference>
<protein>
    <submittedName>
        <fullName evidence="2">Uncharacterized protein</fullName>
    </submittedName>
</protein>
<keyword evidence="3" id="KW-1185">Reference proteome</keyword>
<gene>
    <name evidence="2" type="ORF">VNO78_20476</name>
</gene>
<organism evidence="2 3">
    <name type="scientific">Psophocarpus tetragonolobus</name>
    <name type="common">Winged bean</name>
    <name type="synonym">Dolichos tetragonolobus</name>
    <dbReference type="NCBI Taxonomy" id="3891"/>
    <lineage>
        <taxon>Eukaryota</taxon>
        <taxon>Viridiplantae</taxon>
        <taxon>Streptophyta</taxon>
        <taxon>Embryophyta</taxon>
        <taxon>Tracheophyta</taxon>
        <taxon>Spermatophyta</taxon>
        <taxon>Magnoliopsida</taxon>
        <taxon>eudicotyledons</taxon>
        <taxon>Gunneridae</taxon>
        <taxon>Pentapetalae</taxon>
        <taxon>rosids</taxon>
        <taxon>fabids</taxon>
        <taxon>Fabales</taxon>
        <taxon>Fabaceae</taxon>
        <taxon>Papilionoideae</taxon>
        <taxon>50 kb inversion clade</taxon>
        <taxon>NPAAA clade</taxon>
        <taxon>indigoferoid/millettioid clade</taxon>
        <taxon>Phaseoleae</taxon>
        <taxon>Psophocarpus</taxon>
    </lineage>
</organism>
<proteinExistence type="predicted"/>
<feature type="region of interest" description="Disordered" evidence="1">
    <location>
        <begin position="1"/>
        <end position="28"/>
    </location>
</feature>
<sequence length="130" mass="15228">MEQKRISGSEGTGFRIHSEKKAKSSKSIMKKFTRIPNSEFQHCIWNSLRRGYVDKARTKKTGAQQKKSTKLVKFLNSDPVVKAHFVCFDQTWNEDNKVFEEELKESRGMEWMQDLGLVGVKMKKKELERQ</sequence>
<evidence type="ECO:0000313" key="2">
    <source>
        <dbReference type="EMBL" id="KAK7392050.1"/>
    </source>
</evidence>
<name>A0AAN9XH67_PSOTE</name>